<accession>A0A4Y4CYB1</accession>
<evidence type="ECO:0000259" key="1">
    <source>
        <dbReference type="Pfam" id="PF01571"/>
    </source>
</evidence>
<dbReference type="GO" id="GO:0016226">
    <property type="term" value="P:iron-sulfur cluster assembly"/>
    <property type="evidence" value="ECO:0007669"/>
    <property type="project" value="TreeGrafter"/>
</dbReference>
<proteinExistence type="predicted"/>
<dbReference type="Pfam" id="PF01571">
    <property type="entry name" value="GCV_T"/>
    <property type="match status" value="1"/>
</dbReference>
<dbReference type="SUPFAM" id="SSF103025">
    <property type="entry name" value="Folate-binding domain"/>
    <property type="match status" value="1"/>
</dbReference>
<keyword evidence="3" id="KW-1185">Reference proteome</keyword>
<dbReference type="Gene3D" id="3.30.70.1400">
    <property type="entry name" value="Aminomethyltransferase beta-barrel domains"/>
    <property type="match status" value="1"/>
</dbReference>
<dbReference type="PIRSF" id="PIRSF006487">
    <property type="entry name" value="GcvT"/>
    <property type="match status" value="1"/>
</dbReference>
<sequence>MNASWQTHLAAQGASFPDEFSVRFGEDERQGASLVAQGTVVVPLEHLRVIRATGEDAGAFLHNLFSNDVKKLGANEAQLNSFNSPKGRMLASMLVWRQGSDYLLAMSADIHAAMLKKLSMYVLRSKVRLLDDGSDSVLIGLAGSQAGAALEAAGLGIPGAPRATASGIASVVRLDGARFVVSTPISEAAALWNKFVASGAVPAGTQAWQWLDIREGLPTVTQPVQEEFVAQMLNFDLIGGVSFNKGCYPGQEIVARTHYLGKLKKRMYRVHAPVGALPAVGTDIYAPDFGDQSAGKVVSAAPAPEGGYDALVVLQSSSADAGQAHLGAPDGPALAFLPLPYALG</sequence>
<feature type="domain" description="GCVT N-terminal" evidence="1">
    <location>
        <begin position="31"/>
        <end position="152"/>
    </location>
</feature>
<reference evidence="2 3" key="1">
    <citation type="submission" date="2019-06" db="EMBL/GenBank/DDBJ databases">
        <title>Whole genome shotgun sequence of Zoogloea ramigera NBRC 15342.</title>
        <authorList>
            <person name="Hosoyama A."/>
            <person name="Uohara A."/>
            <person name="Ohji S."/>
            <person name="Ichikawa N."/>
        </authorList>
    </citation>
    <scope>NUCLEOTIDE SEQUENCE [LARGE SCALE GENOMIC DNA]</scope>
    <source>
        <strain evidence="2 3">NBRC 15342</strain>
    </source>
</reference>
<dbReference type="Gene3D" id="2.40.30.160">
    <property type="match status" value="1"/>
</dbReference>
<dbReference type="InterPro" id="IPR029043">
    <property type="entry name" value="GcvT/YgfZ_C"/>
</dbReference>
<dbReference type="OrthoDB" id="9796287at2"/>
<dbReference type="Proteomes" id="UP000318422">
    <property type="component" value="Unassembled WGS sequence"/>
</dbReference>
<comment type="caution">
    <text evidence="2">The sequence shown here is derived from an EMBL/GenBank/DDBJ whole genome shotgun (WGS) entry which is preliminary data.</text>
</comment>
<evidence type="ECO:0000313" key="3">
    <source>
        <dbReference type="Proteomes" id="UP000318422"/>
    </source>
</evidence>
<evidence type="ECO:0000313" key="2">
    <source>
        <dbReference type="EMBL" id="GEC96484.1"/>
    </source>
</evidence>
<dbReference type="Gene3D" id="3.30.70.1630">
    <property type="match status" value="1"/>
</dbReference>
<dbReference type="PANTHER" id="PTHR22602">
    <property type="entry name" value="TRANSFERASE CAF17, MITOCHONDRIAL-RELATED"/>
    <property type="match status" value="1"/>
</dbReference>
<dbReference type="RefSeq" id="WP_141352835.1">
    <property type="nucleotide sequence ID" value="NZ_BJNV01000045.1"/>
</dbReference>
<dbReference type="InterPro" id="IPR045179">
    <property type="entry name" value="YgfZ/GcvT"/>
</dbReference>
<protein>
    <submittedName>
        <fullName evidence="2">Folate-binding protein YgfZ</fullName>
    </submittedName>
</protein>
<dbReference type="EMBL" id="BJNV01000045">
    <property type="protein sequence ID" value="GEC96484.1"/>
    <property type="molecule type" value="Genomic_DNA"/>
</dbReference>
<dbReference type="NCBIfam" id="TIGR03317">
    <property type="entry name" value="ygfZ_signature"/>
    <property type="match status" value="1"/>
</dbReference>
<gene>
    <name evidence="2" type="ORF">ZRA01_25570</name>
</gene>
<dbReference type="InterPro" id="IPR017703">
    <property type="entry name" value="YgfZ/GCV_T_CS"/>
</dbReference>
<dbReference type="PANTHER" id="PTHR22602:SF0">
    <property type="entry name" value="TRANSFERASE CAF17, MITOCHONDRIAL-RELATED"/>
    <property type="match status" value="1"/>
</dbReference>
<dbReference type="SUPFAM" id="SSF101790">
    <property type="entry name" value="Aminomethyltransferase beta-barrel domain"/>
    <property type="match status" value="1"/>
</dbReference>
<dbReference type="InterPro" id="IPR006222">
    <property type="entry name" value="GCVT_N"/>
</dbReference>
<name>A0A4Y4CYB1_ZOORA</name>
<organism evidence="2 3">
    <name type="scientific">Zoogloea ramigera</name>
    <dbReference type="NCBI Taxonomy" id="350"/>
    <lineage>
        <taxon>Bacteria</taxon>
        <taxon>Pseudomonadati</taxon>
        <taxon>Pseudomonadota</taxon>
        <taxon>Betaproteobacteria</taxon>
        <taxon>Rhodocyclales</taxon>
        <taxon>Zoogloeaceae</taxon>
        <taxon>Zoogloea</taxon>
    </lineage>
</organism>
<dbReference type="AlphaFoldDB" id="A0A4Y4CYB1"/>